<keyword evidence="3" id="KW-1185">Reference proteome</keyword>
<proteinExistence type="predicted"/>
<dbReference type="PROSITE" id="PS00197">
    <property type="entry name" value="2FE2S_FER_1"/>
    <property type="match status" value="1"/>
</dbReference>
<dbReference type="InterPro" id="IPR006058">
    <property type="entry name" value="2Fe2S_fd_BS"/>
</dbReference>
<dbReference type="InterPro" id="IPR012675">
    <property type="entry name" value="Beta-grasp_dom_sf"/>
</dbReference>
<dbReference type="EMBL" id="WMBA01000012">
    <property type="protein sequence ID" value="MTD54441.1"/>
    <property type="molecule type" value="Genomic_DNA"/>
</dbReference>
<dbReference type="RefSeq" id="WP_154756663.1">
    <property type="nucleotide sequence ID" value="NZ_WMBA01000012.1"/>
</dbReference>
<dbReference type="OrthoDB" id="9796486at2"/>
<dbReference type="SUPFAM" id="SSF54292">
    <property type="entry name" value="2Fe-2S ferredoxin-like"/>
    <property type="match status" value="1"/>
</dbReference>
<name>A0A6N7Z2V5_9PSEU</name>
<feature type="domain" description="2Fe-2S ferredoxin-type" evidence="1">
    <location>
        <begin position="3"/>
        <end position="97"/>
    </location>
</feature>
<dbReference type="PROSITE" id="PS51085">
    <property type="entry name" value="2FE2S_FER_2"/>
    <property type="match status" value="1"/>
</dbReference>
<dbReference type="AlphaFoldDB" id="A0A6N7Z2V5"/>
<accession>A0A6N7Z2V5</accession>
<organism evidence="2 3">
    <name type="scientific">Amycolatopsis pithecellobii</name>
    <dbReference type="NCBI Taxonomy" id="664692"/>
    <lineage>
        <taxon>Bacteria</taxon>
        <taxon>Bacillati</taxon>
        <taxon>Actinomycetota</taxon>
        <taxon>Actinomycetes</taxon>
        <taxon>Pseudonocardiales</taxon>
        <taxon>Pseudonocardiaceae</taxon>
        <taxon>Amycolatopsis</taxon>
    </lineage>
</organism>
<evidence type="ECO:0000313" key="3">
    <source>
        <dbReference type="Proteomes" id="UP000440096"/>
    </source>
</evidence>
<dbReference type="Pfam" id="PF00111">
    <property type="entry name" value="Fer2"/>
    <property type="match status" value="1"/>
</dbReference>
<protein>
    <submittedName>
        <fullName evidence="2">2Fe-2S iron-sulfur cluster binding domain-containing protein</fullName>
    </submittedName>
</protein>
<gene>
    <name evidence="2" type="ORF">GKO32_10705</name>
</gene>
<dbReference type="InterPro" id="IPR001041">
    <property type="entry name" value="2Fe-2S_ferredoxin-type"/>
</dbReference>
<dbReference type="CDD" id="cd00207">
    <property type="entry name" value="fer2"/>
    <property type="match status" value="1"/>
</dbReference>
<comment type="caution">
    <text evidence="2">The sequence shown here is derived from an EMBL/GenBank/DDBJ whole genome shotgun (WGS) entry which is preliminary data.</text>
</comment>
<dbReference type="InterPro" id="IPR036010">
    <property type="entry name" value="2Fe-2S_ferredoxin-like_sf"/>
</dbReference>
<evidence type="ECO:0000313" key="2">
    <source>
        <dbReference type="EMBL" id="MTD54441.1"/>
    </source>
</evidence>
<evidence type="ECO:0000259" key="1">
    <source>
        <dbReference type="PROSITE" id="PS51085"/>
    </source>
</evidence>
<reference evidence="2 3" key="1">
    <citation type="submission" date="2019-11" db="EMBL/GenBank/DDBJ databases">
        <title>Draft genome of Amycolatopsis RM579.</title>
        <authorList>
            <person name="Duangmal K."/>
            <person name="Mingma R."/>
        </authorList>
    </citation>
    <scope>NUCLEOTIDE SEQUENCE [LARGE SCALE GENOMIC DNA]</scope>
    <source>
        <strain evidence="2 3">RM579</strain>
    </source>
</reference>
<sequence length="118" mass="12575">MSDDIEVTVNPSGTVLTVRPGEALLDGMRRNGYSHRHGCRRGGCGQCKLDLLSGEVEYESVVAESVLSAEDRAAGTALSCRALARRGPIVVALRDETIRRFAPWVTSAARSGSTPTTT</sequence>
<dbReference type="Proteomes" id="UP000440096">
    <property type="component" value="Unassembled WGS sequence"/>
</dbReference>
<dbReference type="GO" id="GO:0051537">
    <property type="term" value="F:2 iron, 2 sulfur cluster binding"/>
    <property type="evidence" value="ECO:0007669"/>
    <property type="project" value="InterPro"/>
</dbReference>
<dbReference type="Gene3D" id="3.10.20.30">
    <property type="match status" value="1"/>
</dbReference>